<reference evidence="4" key="1">
    <citation type="submission" date="2015-11" db="EMBL/GenBank/DDBJ databases">
        <authorList>
            <person name="Varghese N."/>
        </authorList>
    </citation>
    <scope>NUCLEOTIDE SEQUENCE [LARGE SCALE GENOMIC DNA]</scope>
    <source>
        <strain evidence="4">DSM 45899</strain>
    </source>
</reference>
<protein>
    <recommendedName>
        <fullName evidence="2">AMIN-like domain-containing protein</fullName>
    </recommendedName>
</protein>
<evidence type="ECO:0000313" key="4">
    <source>
        <dbReference type="Proteomes" id="UP000198802"/>
    </source>
</evidence>
<dbReference type="RefSeq" id="WP_091280528.1">
    <property type="nucleotide sequence ID" value="NZ_FAOZ01000016.1"/>
</dbReference>
<feature type="domain" description="AMIN-like" evidence="2">
    <location>
        <begin position="68"/>
        <end position="165"/>
    </location>
</feature>
<sequence>MRKAHGISGAIVPLVLGLLFMAVPARAGGPTATPVTPVSPAAPVMPVTPVLTGISAAHAASARADLVRFHFQLAAPSEVTARYVPTSELIQDGSGLPVAVRGRSFVKVVFHNAAAHDEQGRATAPRNLFPIRATTNVVQVRSGGDFEGVVTYFVGLRQSAPGPQVQPTVQHTGTSVIVAIPTR</sequence>
<dbReference type="InterPro" id="IPR056303">
    <property type="entry name" value="AMIN-like"/>
</dbReference>
<feature type="chain" id="PRO_5006626460" description="AMIN-like domain-containing protein" evidence="1">
    <location>
        <begin position="28"/>
        <end position="183"/>
    </location>
</feature>
<keyword evidence="4" id="KW-1185">Reference proteome</keyword>
<evidence type="ECO:0000259" key="2">
    <source>
        <dbReference type="Pfam" id="PF24837"/>
    </source>
</evidence>
<keyword evidence="1" id="KW-0732">Signal</keyword>
<name>A0A0S4QSR5_9ACTN</name>
<evidence type="ECO:0000313" key="3">
    <source>
        <dbReference type="EMBL" id="CUU58066.1"/>
    </source>
</evidence>
<accession>A0A0S4QSR5</accession>
<dbReference type="AlphaFoldDB" id="A0A0S4QSR5"/>
<feature type="signal peptide" evidence="1">
    <location>
        <begin position="1"/>
        <end position="27"/>
    </location>
</feature>
<dbReference type="Proteomes" id="UP000198802">
    <property type="component" value="Unassembled WGS sequence"/>
</dbReference>
<gene>
    <name evidence="3" type="ORF">Ga0074812_11696</name>
</gene>
<evidence type="ECO:0000256" key="1">
    <source>
        <dbReference type="SAM" id="SignalP"/>
    </source>
</evidence>
<dbReference type="Pfam" id="PF24837">
    <property type="entry name" value="AMIN-like"/>
    <property type="match status" value="1"/>
</dbReference>
<dbReference type="EMBL" id="FAOZ01000016">
    <property type="protein sequence ID" value="CUU58066.1"/>
    <property type="molecule type" value="Genomic_DNA"/>
</dbReference>
<organism evidence="3 4">
    <name type="scientific">Parafrankia irregularis</name>
    <dbReference type="NCBI Taxonomy" id="795642"/>
    <lineage>
        <taxon>Bacteria</taxon>
        <taxon>Bacillati</taxon>
        <taxon>Actinomycetota</taxon>
        <taxon>Actinomycetes</taxon>
        <taxon>Frankiales</taxon>
        <taxon>Frankiaceae</taxon>
        <taxon>Parafrankia</taxon>
    </lineage>
</organism>
<proteinExistence type="predicted"/>